<sequence>MEWLGWESRKGRTEPALMGALLPLLVQCTGSSGEIRKVRLVVLLNFSFFIAVLAKVDGFTG</sequence>
<reference evidence="1 2" key="1">
    <citation type="submission" date="2017-05" db="EMBL/GenBank/DDBJ databases">
        <title>High clonality and local adaptation shapes Vibrionaceae linages within an endangered oasis.</title>
        <authorList>
            <person name="Vazquez-Rosas-Landa M."/>
        </authorList>
    </citation>
    <scope>NUCLEOTIDE SEQUENCE [LARGE SCALE GENOMIC DNA]</scope>
    <source>
        <strain evidence="1 2">P46_P4S1P180</strain>
    </source>
</reference>
<accession>A0A7X5B0G1</accession>
<gene>
    <name evidence="1" type="ORF">CAG72_01065</name>
</gene>
<organism evidence="1 2">
    <name type="scientific">Photobacterium halotolerans</name>
    <dbReference type="NCBI Taxonomy" id="265726"/>
    <lineage>
        <taxon>Bacteria</taxon>
        <taxon>Pseudomonadati</taxon>
        <taxon>Pseudomonadota</taxon>
        <taxon>Gammaproteobacteria</taxon>
        <taxon>Vibrionales</taxon>
        <taxon>Vibrionaceae</taxon>
        <taxon>Photobacterium</taxon>
    </lineage>
</organism>
<dbReference type="RefSeq" id="WP_027251184.1">
    <property type="nucleotide sequence ID" value="NZ_WXWU01000064.1"/>
</dbReference>
<dbReference type="AlphaFoldDB" id="A0A7X5B0G1"/>
<evidence type="ECO:0000313" key="1">
    <source>
        <dbReference type="EMBL" id="NAW63797.1"/>
    </source>
</evidence>
<protein>
    <submittedName>
        <fullName evidence="1">Uncharacterized protein</fullName>
    </submittedName>
</protein>
<dbReference type="Proteomes" id="UP000465712">
    <property type="component" value="Unassembled WGS sequence"/>
</dbReference>
<dbReference type="EMBL" id="WXWW01000021">
    <property type="protein sequence ID" value="NAW63797.1"/>
    <property type="molecule type" value="Genomic_DNA"/>
</dbReference>
<proteinExistence type="predicted"/>
<name>A0A7X5B0G1_9GAMM</name>
<comment type="caution">
    <text evidence="1">The sequence shown here is derived from an EMBL/GenBank/DDBJ whole genome shotgun (WGS) entry which is preliminary data.</text>
</comment>
<evidence type="ECO:0000313" key="2">
    <source>
        <dbReference type="Proteomes" id="UP000465712"/>
    </source>
</evidence>